<dbReference type="GeneID" id="113029990"/>
<dbReference type="RefSeq" id="XP_026036756.1">
    <property type="nucleotide sequence ID" value="XM_026180971.1"/>
</dbReference>
<evidence type="ECO:0000313" key="6">
    <source>
        <dbReference type="Ensembl" id="ENSACLP00000002859.2"/>
    </source>
</evidence>
<evidence type="ECO:0000256" key="1">
    <source>
        <dbReference type="ARBA" id="ARBA00008535"/>
    </source>
</evidence>
<evidence type="ECO:0000259" key="5">
    <source>
        <dbReference type="PROSITE" id="PS51720"/>
    </source>
</evidence>
<dbReference type="Ensembl" id="ENSACLT00000002922.2">
    <property type="protein sequence ID" value="ENSACLP00000002859.2"/>
    <property type="gene ID" value="ENSACLG00000001954.2"/>
</dbReference>
<sequence>MAGSLPHPADQHVDASLTPDTQRDVIHVQEEAEAHAEDLHLRMVLVGRTGVGKSASGNTILGRKAFKSTSSFASVTSECQKETGEVEGQTLAVVDTPGLFDITVSELEVKEQFVRCISFVAPGPHVFLIVIQIGRFTKEEQETVKILQEIFGKEAADYTMVLFTHGDDVDNEANIDTLINGNQRLHGFISQCGGGYHVFKNRSEDVSQVRELLEKINTMVQSNGGKCYTNEMLQEAERAVREETERIQREDTEMVEEEEAGGAGGQEEKKKKFLKSVGIGAGAGSVLGPVGAALGAAVGAAVAAAKEKQCVIL</sequence>
<organism evidence="6 7">
    <name type="scientific">Astatotilapia calliptera</name>
    <name type="common">Eastern happy</name>
    <name type="synonym">Chromis callipterus</name>
    <dbReference type="NCBI Taxonomy" id="8154"/>
    <lineage>
        <taxon>Eukaryota</taxon>
        <taxon>Metazoa</taxon>
        <taxon>Chordata</taxon>
        <taxon>Craniata</taxon>
        <taxon>Vertebrata</taxon>
        <taxon>Euteleostomi</taxon>
        <taxon>Actinopterygii</taxon>
        <taxon>Neopterygii</taxon>
        <taxon>Teleostei</taxon>
        <taxon>Neoteleostei</taxon>
        <taxon>Acanthomorphata</taxon>
        <taxon>Ovalentaria</taxon>
        <taxon>Cichlomorphae</taxon>
        <taxon>Cichliformes</taxon>
        <taxon>Cichlidae</taxon>
        <taxon>African cichlids</taxon>
        <taxon>Pseudocrenilabrinae</taxon>
        <taxon>Haplochromini</taxon>
        <taxon>Astatotilapia</taxon>
    </lineage>
</organism>
<evidence type="ECO:0000313" key="7">
    <source>
        <dbReference type="Proteomes" id="UP000265100"/>
    </source>
</evidence>
<dbReference type="OMA" id="MASHTSM"/>
<accession>A0A3P8NDP4</accession>
<evidence type="ECO:0000256" key="4">
    <source>
        <dbReference type="SAM" id="MobiDB-lite"/>
    </source>
</evidence>
<dbReference type="Pfam" id="PF04548">
    <property type="entry name" value="AIG1"/>
    <property type="match status" value="1"/>
</dbReference>
<dbReference type="CDD" id="cd01852">
    <property type="entry name" value="AIG1"/>
    <property type="match status" value="1"/>
</dbReference>
<dbReference type="PANTHER" id="PTHR10903">
    <property type="entry name" value="GTPASE, IMAP FAMILY MEMBER-RELATED"/>
    <property type="match status" value="1"/>
</dbReference>
<feature type="region of interest" description="Disordered" evidence="4">
    <location>
        <begin position="245"/>
        <end position="268"/>
    </location>
</feature>
<dbReference type="InterPro" id="IPR027417">
    <property type="entry name" value="P-loop_NTPase"/>
</dbReference>
<keyword evidence="2" id="KW-0547">Nucleotide-binding</keyword>
<reference evidence="6" key="1">
    <citation type="submission" date="2018-05" db="EMBL/GenBank/DDBJ databases">
        <authorList>
            <person name="Datahose"/>
        </authorList>
    </citation>
    <scope>NUCLEOTIDE SEQUENCE</scope>
</reference>
<dbReference type="PANTHER" id="PTHR10903:SF186">
    <property type="entry name" value="GTPASE IMAP FAMILY MEMBER 4-LIKE-RELATED"/>
    <property type="match status" value="1"/>
</dbReference>
<dbReference type="Bgee" id="ENSACLG00000001954">
    <property type="expression patterns" value="Expressed in anal fin and 3 other cell types or tissues"/>
</dbReference>
<comment type="similarity">
    <text evidence="1">Belongs to the TRAFAC class TrmE-Era-EngA-EngB-Septin-like GTPase superfamily. AIG1/Toc34/Toc159-like paraseptin GTPase family. IAN subfamily.</text>
</comment>
<dbReference type="PROSITE" id="PS51720">
    <property type="entry name" value="G_AIG1"/>
    <property type="match status" value="1"/>
</dbReference>
<proteinExistence type="inferred from homology"/>
<reference evidence="6" key="2">
    <citation type="submission" date="2025-08" db="UniProtKB">
        <authorList>
            <consortium name="Ensembl"/>
        </authorList>
    </citation>
    <scope>IDENTIFICATION</scope>
</reference>
<dbReference type="STRING" id="8154.ENSACLP00000002859"/>
<feature type="domain" description="AIG1-type G" evidence="5">
    <location>
        <begin position="38"/>
        <end position="237"/>
    </location>
</feature>
<protein>
    <recommendedName>
        <fullName evidence="5">AIG1-type G domain-containing protein</fullName>
    </recommendedName>
</protein>
<dbReference type="Gene3D" id="3.40.50.300">
    <property type="entry name" value="P-loop containing nucleotide triphosphate hydrolases"/>
    <property type="match status" value="1"/>
</dbReference>
<reference evidence="6" key="3">
    <citation type="submission" date="2025-09" db="UniProtKB">
        <authorList>
            <consortium name="Ensembl"/>
        </authorList>
    </citation>
    <scope>IDENTIFICATION</scope>
</reference>
<dbReference type="InterPro" id="IPR006703">
    <property type="entry name" value="G_AIG1"/>
</dbReference>
<keyword evidence="3" id="KW-0342">GTP-binding</keyword>
<dbReference type="InterPro" id="IPR045058">
    <property type="entry name" value="GIMA/IAN/Toc"/>
</dbReference>
<name>A0A3P8NDP4_ASTCA</name>
<evidence type="ECO:0000256" key="3">
    <source>
        <dbReference type="ARBA" id="ARBA00023134"/>
    </source>
</evidence>
<dbReference type="AlphaFoldDB" id="A0A3P8NDP4"/>
<dbReference type="SUPFAM" id="SSF52540">
    <property type="entry name" value="P-loop containing nucleoside triphosphate hydrolases"/>
    <property type="match status" value="1"/>
</dbReference>
<dbReference type="FunFam" id="3.40.50.300:FF:000366">
    <property type="entry name" value="GTPase, IMAP family member 2"/>
    <property type="match status" value="1"/>
</dbReference>
<dbReference type="GO" id="GO:0005525">
    <property type="term" value="F:GTP binding"/>
    <property type="evidence" value="ECO:0007669"/>
    <property type="project" value="UniProtKB-KW"/>
</dbReference>
<dbReference type="GeneTree" id="ENSGT01120000271858"/>
<keyword evidence="7" id="KW-1185">Reference proteome</keyword>
<evidence type="ECO:0000256" key="2">
    <source>
        <dbReference type="ARBA" id="ARBA00022741"/>
    </source>
</evidence>
<dbReference type="Proteomes" id="UP000265100">
    <property type="component" value="Chromosome 10"/>
</dbReference>